<accession>A0A5C5X2J0</accession>
<evidence type="ECO:0000313" key="8">
    <source>
        <dbReference type="EMBL" id="TWT57247.1"/>
    </source>
</evidence>
<dbReference type="RefSeq" id="WP_146507103.1">
    <property type="nucleotide sequence ID" value="NZ_SIHI01000001.1"/>
</dbReference>
<evidence type="ECO:0000256" key="7">
    <source>
        <dbReference type="SAM" id="MobiDB-lite"/>
    </source>
</evidence>
<dbReference type="GO" id="GO:0004252">
    <property type="term" value="F:serine-type endopeptidase activity"/>
    <property type="evidence" value="ECO:0007669"/>
    <property type="project" value="InterPro"/>
</dbReference>
<evidence type="ECO:0000256" key="4">
    <source>
        <dbReference type="ARBA" id="ARBA00022801"/>
    </source>
</evidence>
<name>A0A5C5X2J0_9PLAN</name>
<dbReference type="OrthoDB" id="285095at2"/>
<keyword evidence="9" id="KW-1185">Reference proteome</keyword>
<proteinExistence type="inferred from homology"/>
<evidence type="ECO:0000256" key="6">
    <source>
        <dbReference type="RuleBase" id="RU003567"/>
    </source>
</evidence>
<dbReference type="PRINTS" id="PR00127">
    <property type="entry name" value="CLPPROTEASEP"/>
</dbReference>
<feature type="region of interest" description="Disordered" evidence="7">
    <location>
        <begin position="324"/>
        <end position="369"/>
    </location>
</feature>
<feature type="compositionally biased region" description="Polar residues" evidence="7">
    <location>
        <begin position="216"/>
        <end position="228"/>
    </location>
</feature>
<dbReference type="InterPro" id="IPR029045">
    <property type="entry name" value="ClpP/crotonase-like_dom_sf"/>
</dbReference>
<dbReference type="GO" id="GO:0006515">
    <property type="term" value="P:protein quality control for misfolded or incompletely synthesized proteins"/>
    <property type="evidence" value="ECO:0007669"/>
    <property type="project" value="TreeGrafter"/>
</dbReference>
<keyword evidence="4 8" id="KW-0378">Hydrolase</keyword>
<keyword evidence="3 8" id="KW-0645">Protease</keyword>
<evidence type="ECO:0000256" key="1">
    <source>
        <dbReference type="ARBA" id="ARBA00007039"/>
    </source>
</evidence>
<evidence type="ECO:0000256" key="5">
    <source>
        <dbReference type="ARBA" id="ARBA00022825"/>
    </source>
</evidence>
<keyword evidence="5" id="KW-0720">Serine protease</keyword>
<evidence type="ECO:0000256" key="2">
    <source>
        <dbReference type="ARBA" id="ARBA00022490"/>
    </source>
</evidence>
<feature type="region of interest" description="Disordered" evidence="7">
    <location>
        <begin position="195"/>
        <end position="235"/>
    </location>
</feature>
<dbReference type="SUPFAM" id="SSF52096">
    <property type="entry name" value="ClpP/crotonase"/>
    <property type="match status" value="1"/>
</dbReference>
<dbReference type="Gene3D" id="3.90.226.10">
    <property type="entry name" value="2-enoyl-CoA Hydratase, Chain A, domain 1"/>
    <property type="match status" value="1"/>
</dbReference>
<dbReference type="CDD" id="cd07016">
    <property type="entry name" value="S14_ClpP_1"/>
    <property type="match status" value="1"/>
</dbReference>
<dbReference type="EMBL" id="SIHI01000001">
    <property type="protein sequence ID" value="TWT57247.1"/>
    <property type="molecule type" value="Genomic_DNA"/>
</dbReference>
<protein>
    <recommendedName>
        <fullName evidence="6">ATP-dependent Clp protease proteolytic subunit</fullName>
    </recommendedName>
</protein>
<comment type="caution">
    <text evidence="8">The sequence shown here is derived from an EMBL/GenBank/DDBJ whole genome shotgun (WGS) entry which is preliminary data.</text>
</comment>
<dbReference type="PANTHER" id="PTHR10381">
    <property type="entry name" value="ATP-DEPENDENT CLP PROTEASE PROTEOLYTIC SUBUNIT"/>
    <property type="match status" value="1"/>
</dbReference>
<dbReference type="InterPro" id="IPR023562">
    <property type="entry name" value="ClpP/TepA"/>
</dbReference>
<keyword evidence="2" id="KW-0963">Cytoplasm</keyword>
<dbReference type="Pfam" id="PF00574">
    <property type="entry name" value="CLP_protease"/>
    <property type="match status" value="1"/>
</dbReference>
<sequence>MADVEVRITSQAAIGEDPNTLEYLVQQLRQAPRFDRIVVRINNAGGNPQEAVAMFHELRRHGVKVTTIVEGMAFSAASLLFMAGDERLMNRGAMLMIHQPSIAIRGTASELNQAARQLRKIRGEVSGIYASHSKNSEKSVRRMLSTDSYMTADEAVSNGFATGVLEAPAIAACVDLSQFRDVPEAALSLVSAAESKEERPVMANSNTPETPVVNPESGTTPEVTQPVTSAVEKPEAPTHVTMTIEEYEAFKSKNVAPEPTPVVPEVSPAMSSDDRLIDVRLAERSRVSAITTICQMARVPDAQVQQYIDGDKTVSEVSMELRSQAVQNTPPVPNAPGTEQDENEKYRKEYRDAVSSGVRMSTDEDSFIQSRRVSDGKELLGVLG</sequence>
<dbReference type="InterPro" id="IPR001907">
    <property type="entry name" value="ClpP"/>
</dbReference>
<dbReference type="AlphaFoldDB" id="A0A5C5X2J0"/>
<evidence type="ECO:0000313" key="9">
    <source>
        <dbReference type="Proteomes" id="UP000317243"/>
    </source>
</evidence>
<evidence type="ECO:0000256" key="3">
    <source>
        <dbReference type="ARBA" id="ARBA00022670"/>
    </source>
</evidence>
<dbReference type="NCBIfam" id="NF045542">
    <property type="entry name" value="Clp_rel_HeadMat"/>
    <property type="match status" value="1"/>
</dbReference>
<feature type="compositionally biased region" description="Basic and acidic residues" evidence="7">
    <location>
        <begin position="343"/>
        <end position="352"/>
    </location>
</feature>
<reference evidence="8 9" key="1">
    <citation type="submission" date="2019-02" db="EMBL/GenBank/DDBJ databases">
        <title>Deep-cultivation of Planctomycetes and their phenomic and genomic characterization uncovers novel biology.</title>
        <authorList>
            <person name="Wiegand S."/>
            <person name="Jogler M."/>
            <person name="Boedeker C."/>
            <person name="Pinto D."/>
            <person name="Vollmers J."/>
            <person name="Rivas-Marin E."/>
            <person name="Kohn T."/>
            <person name="Peeters S.H."/>
            <person name="Heuer A."/>
            <person name="Rast P."/>
            <person name="Oberbeckmann S."/>
            <person name="Bunk B."/>
            <person name="Jeske O."/>
            <person name="Meyerdierks A."/>
            <person name="Storesund J.E."/>
            <person name="Kallscheuer N."/>
            <person name="Luecker S."/>
            <person name="Lage O.M."/>
            <person name="Pohl T."/>
            <person name="Merkel B.J."/>
            <person name="Hornburger P."/>
            <person name="Mueller R.-W."/>
            <person name="Bruemmer F."/>
            <person name="Labrenz M."/>
            <person name="Spormann A.M."/>
            <person name="Op Den Camp H."/>
            <person name="Overmann J."/>
            <person name="Amann R."/>
            <person name="Jetten M.S.M."/>
            <person name="Mascher T."/>
            <person name="Medema M.H."/>
            <person name="Devos D.P."/>
            <person name="Kaster A.-K."/>
            <person name="Ovreas L."/>
            <person name="Rohde M."/>
            <person name="Galperin M.Y."/>
            <person name="Jogler C."/>
        </authorList>
    </citation>
    <scope>NUCLEOTIDE SEQUENCE [LARGE SCALE GENOMIC DNA]</scope>
    <source>
        <strain evidence="8 9">KOR42</strain>
    </source>
</reference>
<dbReference type="GO" id="GO:0051117">
    <property type="term" value="F:ATPase binding"/>
    <property type="evidence" value="ECO:0007669"/>
    <property type="project" value="TreeGrafter"/>
</dbReference>
<dbReference type="PANTHER" id="PTHR10381:SF70">
    <property type="entry name" value="ATP-DEPENDENT CLP PROTEASE PROTEOLYTIC SUBUNIT"/>
    <property type="match status" value="1"/>
</dbReference>
<dbReference type="Proteomes" id="UP000317243">
    <property type="component" value="Unassembled WGS sequence"/>
</dbReference>
<comment type="similarity">
    <text evidence="1 6">Belongs to the peptidase S14 family.</text>
</comment>
<gene>
    <name evidence="8" type="primary">clpP1_1</name>
    <name evidence="8" type="ORF">KOR42_06050</name>
</gene>
<dbReference type="GO" id="GO:0009368">
    <property type="term" value="C:endopeptidase Clp complex"/>
    <property type="evidence" value="ECO:0007669"/>
    <property type="project" value="TreeGrafter"/>
</dbReference>
<dbReference type="GO" id="GO:0004176">
    <property type="term" value="F:ATP-dependent peptidase activity"/>
    <property type="evidence" value="ECO:0007669"/>
    <property type="project" value="InterPro"/>
</dbReference>
<organism evidence="8 9">
    <name type="scientific">Thalassoglobus neptunius</name>
    <dbReference type="NCBI Taxonomy" id="1938619"/>
    <lineage>
        <taxon>Bacteria</taxon>
        <taxon>Pseudomonadati</taxon>
        <taxon>Planctomycetota</taxon>
        <taxon>Planctomycetia</taxon>
        <taxon>Planctomycetales</taxon>
        <taxon>Planctomycetaceae</taxon>
        <taxon>Thalassoglobus</taxon>
    </lineage>
</organism>